<name>A0A4D4JB85_9PSEU</name>
<evidence type="ECO:0000259" key="2">
    <source>
        <dbReference type="Pfam" id="PF13556"/>
    </source>
</evidence>
<dbReference type="PANTHER" id="PTHR33744:SF1">
    <property type="entry name" value="DNA-BINDING TRANSCRIPTIONAL ACTIVATOR ADER"/>
    <property type="match status" value="1"/>
</dbReference>
<dbReference type="RefSeq" id="WP_137815297.1">
    <property type="nucleotide sequence ID" value="NZ_BJFL01000022.1"/>
</dbReference>
<dbReference type="Pfam" id="PF17853">
    <property type="entry name" value="GGDEF_2"/>
    <property type="match status" value="1"/>
</dbReference>
<dbReference type="OrthoDB" id="3190266at2"/>
<sequence length="535" mass="57146">MKEPTKQQPGEQPPEPVTLRQLVGHPVLAGAEHAGGASLDRQVRRVSVRAGVDPAGLGSGDLIVVSGAVDASGWQVEAGIRRCALAGIAGLVLPVRDRGPLATTVLLAERLNLPLVLLPADASPNDVALRLAQLVATPEVVRSEQVLRFVRRIRGQVDSLEAVTTAVAEVIHAPVSALGPDGALVHGRHGPASFRRDLNLPQVVVEGEFTHVIQPVSVGSAPLWLVAALRLPAPAQVEVAQAVLATAEPWAMSWLATRRLAAERDARARTTLLADLLRLREDAGTVTRHRAAILGWRLDGWHTAAYLRRLNEPPTDNLTDRDEIARALAQAGIDGPLVEQSDGWVAWQTVRDEPSPQEVKVVLEAVRRTLALLGSRIELAAGVGRLHPGIGGLARTVDEAREAALSIDPTSVDVSQDPAARVAHIDALGVGRLVRAWTRSRSARALANTLLAPLADQETLLATLDVYLEHESSVVATAAALGLHRNTVSDRIARTQRILGVDLRDPDDRLAVELACRALRPNVRRTSSKSQIANS</sequence>
<dbReference type="InterPro" id="IPR051448">
    <property type="entry name" value="CdaR-like_regulators"/>
</dbReference>
<keyword evidence="5" id="KW-1185">Reference proteome</keyword>
<gene>
    <name evidence="4" type="ORF">GTS_39030</name>
</gene>
<feature type="domain" description="PucR C-terminal helix-turn-helix" evidence="2">
    <location>
        <begin position="460"/>
        <end position="518"/>
    </location>
</feature>
<evidence type="ECO:0000313" key="4">
    <source>
        <dbReference type="EMBL" id="GDY32270.1"/>
    </source>
</evidence>
<accession>A0A4D4JB85</accession>
<organism evidence="4 5">
    <name type="scientific">Gandjariella thermophila</name>
    <dbReference type="NCBI Taxonomy" id="1931992"/>
    <lineage>
        <taxon>Bacteria</taxon>
        <taxon>Bacillati</taxon>
        <taxon>Actinomycetota</taxon>
        <taxon>Actinomycetes</taxon>
        <taxon>Pseudonocardiales</taxon>
        <taxon>Pseudonocardiaceae</taxon>
        <taxon>Gandjariella</taxon>
    </lineage>
</organism>
<dbReference type="Pfam" id="PF13556">
    <property type="entry name" value="HTH_30"/>
    <property type="match status" value="1"/>
</dbReference>
<feature type="domain" description="CdaR GGDEF-like" evidence="3">
    <location>
        <begin position="287"/>
        <end position="404"/>
    </location>
</feature>
<comment type="similarity">
    <text evidence="1">Belongs to the CdaR family.</text>
</comment>
<proteinExistence type="inferred from homology"/>
<dbReference type="EMBL" id="BJFL01000022">
    <property type="protein sequence ID" value="GDY32270.1"/>
    <property type="molecule type" value="Genomic_DNA"/>
</dbReference>
<comment type="caution">
    <text evidence="4">The sequence shown here is derived from an EMBL/GenBank/DDBJ whole genome shotgun (WGS) entry which is preliminary data.</text>
</comment>
<dbReference type="Proteomes" id="UP000298860">
    <property type="component" value="Unassembled WGS sequence"/>
</dbReference>
<evidence type="ECO:0008006" key="6">
    <source>
        <dbReference type="Google" id="ProtNLM"/>
    </source>
</evidence>
<dbReference type="Gene3D" id="1.10.10.2840">
    <property type="entry name" value="PucR C-terminal helix-turn-helix domain"/>
    <property type="match status" value="1"/>
</dbReference>
<dbReference type="InterPro" id="IPR025736">
    <property type="entry name" value="PucR_C-HTH_dom"/>
</dbReference>
<evidence type="ECO:0000259" key="3">
    <source>
        <dbReference type="Pfam" id="PF17853"/>
    </source>
</evidence>
<dbReference type="InterPro" id="IPR042070">
    <property type="entry name" value="PucR_C-HTH_sf"/>
</dbReference>
<evidence type="ECO:0000313" key="5">
    <source>
        <dbReference type="Proteomes" id="UP000298860"/>
    </source>
</evidence>
<evidence type="ECO:0000256" key="1">
    <source>
        <dbReference type="ARBA" id="ARBA00006754"/>
    </source>
</evidence>
<dbReference type="PANTHER" id="PTHR33744">
    <property type="entry name" value="CARBOHYDRATE DIACID REGULATOR"/>
    <property type="match status" value="1"/>
</dbReference>
<protein>
    <recommendedName>
        <fullName evidence="6">PucR family transcriptional regulator</fullName>
    </recommendedName>
</protein>
<dbReference type="InterPro" id="IPR041522">
    <property type="entry name" value="CdaR_GGDEF"/>
</dbReference>
<reference evidence="5" key="1">
    <citation type="submission" date="2019-04" db="EMBL/GenBank/DDBJ databases">
        <title>Draft genome sequence of Pseudonocardiaceae bacterium SL3-2-4.</title>
        <authorList>
            <person name="Ningsih F."/>
            <person name="Yokota A."/>
            <person name="Sakai Y."/>
            <person name="Nanatani K."/>
            <person name="Yabe S."/>
            <person name="Oetari A."/>
            <person name="Sjamsuridzal W."/>
        </authorList>
    </citation>
    <scope>NUCLEOTIDE SEQUENCE [LARGE SCALE GENOMIC DNA]</scope>
    <source>
        <strain evidence="5">SL3-2-4</strain>
    </source>
</reference>
<dbReference type="AlphaFoldDB" id="A0A4D4JB85"/>